<reference evidence="1" key="1">
    <citation type="submission" date="2021-06" db="EMBL/GenBank/DDBJ databases">
        <authorList>
            <person name="Kallberg Y."/>
            <person name="Tangrot J."/>
            <person name="Rosling A."/>
        </authorList>
    </citation>
    <scope>NUCLEOTIDE SEQUENCE</scope>
    <source>
        <strain evidence="1">MA461A</strain>
    </source>
</reference>
<accession>A0ACA9LF40</accession>
<evidence type="ECO:0000313" key="2">
    <source>
        <dbReference type="Proteomes" id="UP000789920"/>
    </source>
</evidence>
<keyword evidence="2" id="KW-1185">Reference proteome</keyword>
<organism evidence="1 2">
    <name type="scientific">Racocetra persica</name>
    <dbReference type="NCBI Taxonomy" id="160502"/>
    <lineage>
        <taxon>Eukaryota</taxon>
        <taxon>Fungi</taxon>
        <taxon>Fungi incertae sedis</taxon>
        <taxon>Mucoromycota</taxon>
        <taxon>Glomeromycotina</taxon>
        <taxon>Glomeromycetes</taxon>
        <taxon>Diversisporales</taxon>
        <taxon>Gigasporaceae</taxon>
        <taxon>Racocetra</taxon>
    </lineage>
</organism>
<dbReference type="Proteomes" id="UP000789920">
    <property type="component" value="Unassembled WGS sequence"/>
</dbReference>
<comment type="caution">
    <text evidence="1">The sequence shown here is derived from an EMBL/GenBank/DDBJ whole genome shotgun (WGS) entry which is preliminary data.</text>
</comment>
<proteinExistence type="predicted"/>
<gene>
    <name evidence="1" type="ORF">RPERSI_LOCUS2901</name>
</gene>
<evidence type="ECO:0000313" key="1">
    <source>
        <dbReference type="EMBL" id="CAG8525547.1"/>
    </source>
</evidence>
<name>A0ACA9LF40_9GLOM</name>
<sequence>MTITHSLTYCQLIGVKTTELFILINNIEPAIVRELKGVICEKNSGTIGIVVSSHRDFSDKAIETADSPDYLIILTDISHLQLELKARTDELEKTISHYSVEIGKLNAIIVELEKNKTVIAKLKSENAEFRDRITKLSIEMDISLSEELIPEGLPEPAINIPVMDQFITTSQKNNDDDIEFTKSQVVEQELTKELLSSIISAISFEAMEQMPLVLHPSSLDMMQNLVYLF</sequence>
<dbReference type="EMBL" id="CAJVQC010003357">
    <property type="protein sequence ID" value="CAG8525547.1"/>
    <property type="molecule type" value="Genomic_DNA"/>
</dbReference>
<protein>
    <submittedName>
        <fullName evidence="1">2178_t:CDS:1</fullName>
    </submittedName>
</protein>